<dbReference type="InterPro" id="IPR058245">
    <property type="entry name" value="NreC/VraR/RcsB-like_REC"/>
</dbReference>
<evidence type="ECO:0000313" key="7">
    <source>
        <dbReference type="Proteomes" id="UP000521199"/>
    </source>
</evidence>
<dbReference type="PROSITE" id="PS00622">
    <property type="entry name" value="HTH_LUXR_1"/>
    <property type="match status" value="1"/>
</dbReference>
<feature type="domain" description="HTH luxR-type" evidence="4">
    <location>
        <begin position="140"/>
        <end position="205"/>
    </location>
</feature>
<dbReference type="GO" id="GO:0003677">
    <property type="term" value="F:DNA binding"/>
    <property type="evidence" value="ECO:0007669"/>
    <property type="project" value="UniProtKB-KW"/>
</dbReference>
<dbReference type="SUPFAM" id="SSF46894">
    <property type="entry name" value="C-terminal effector domain of the bipartite response regulators"/>
    <property type="match status" value="1"/>
</dbReference>
<feature type="modified residue" description="4-aspartylphosphate" evidence="3">
    <location>
        <position position="59"/>
    </location>
</feature>
<organism evidence="6 7">
    <name type="scientific">Chiayiivirga flava</name>
    <dbReference type="NCBI Taxonomy" id="659595"/>
    <lineage>
        <taxon>Bacteria</taxon>
        <taxon>Pseudomonadati</taxon>
        <taxon>Pseudomonadota</taxon>
        <taxon>Gammaproteobacteria</taxon>
        <taxon>Lysobacterales</taxon>
        <taxon>Lysobacteraceae</taxon>
        <taxon>Chiayiivirga</taxon>
    </lineage>
</organism>
<dbReference type="PANTHER" id="PTHR45566">
    <property type="entry name" value="HTH-TYPE TRANSCRIPTIONAL REGULATOR YHJB-RELATED"/>
    <property type="match status" value="1"/>
</dbReference>
<dbReference type="PROSITE" id="PS50110">
    <property type="entry name" value="RESPONSE_REGULATORY"/>
    <property type="match status" value="1"/>
</dbReference>
<dbReference type="InterPro" id="IPR051015">
    <property type="entry name" value="EvgA-like"/>
</dbReference>
<evidence type="ECO:0000256" key="3">
    <source>
        <dbReference type="PROSITE-ProRule" id="PRU00169"/>
    </source>
</evidence>
<evidence type="ECO:0000313" key="6">
    <source>
        <dbReference type="EMBL" id="MBB5209265.1"/>
    </source>
</evidence>
<dbReference type="SMART" id="SM00448">
    <property type="entry name" value="REC"/>
    <property type="match status" value="1"/>
</dbReference>
<dbReference type="InterPro" id="IPR016032">
    <property type="entry name" value="Sig_transdc_resp-reg_C-effctor"/>
</dbReference>
<evidence type="ECO:0000259" key="5">
    <source>
        <dbReference type="PROSITE" id="PS50110"/>
    </source>
</evidence>
<dbReference type="Gene3D" id="3.40.50.2300">
    <property type="match status" value="1"/>
</dbReference>
<feature type="domain" description="Response regulatory" evidence="5">
    <location>
        <begin position="8"/>
        <end position="124"/>
    </location>
</feature>
<dbReference type="SUPFAM" id="SSF52172">
    <property type="entry name" value="CheY-like"/>
    <property type="match status" value="1"/>
</dbReference>
<evidence type="ECO:0000256" key="1">
    <source>
        <dbReference type="ARBA" id="ARBA00022553"/>
    </source>
</evidence>
<dbReference type="InterPro" id="IPR011006">
    <property type="entry name" value="CheY-like_superfamily"/>
</dbReference>
<dbReference type="InterPro" id="IPR001789">
    <property type="entry name" value="Sig_transdc_resp-reg_receiver"/>
</dbReference>
<dbReference type="Pfam" id="PF00072">
    <property type="entry name" value="Response_reg"/>
    <property type="match status" value="1"/>
</dbReference>
<dbReference type="PROSITE" id="PS50043">
    <property type="entry name" value="HTH_LUXR_2"/>
    <property type="match status" value="1"/>
</dbReference>
<dbReference type="GO" id="GO:0006355">
    <property type="term" value="P:regulation of DNA-templated transcription"/>
    <property type="evidence" value="ECO:0007669"/>
    <property type="project" value="InterPro"/>
</dbReference>
<dbReference type="SMART" id="SM00421">
    <property type="entry name" value="HTH_LUXR"/>
    <property type="match status" value="1"/>
</dbReference>
<evidence type="ECO:0000259" key="4">
    <source>
        <dbReference type="PROSITE" id="PS50043"/>
    </source>
</evidence>
<gene>
    <name evidence="6" type="ORF">HNQ52_002828</name>
</gene>
<dbReference type="AlphaFoldDB" id="A0A7W8D9J0"/>
<dbReference type="GO" id="GO:0000160">
    <property type="term" value="P:phosphorelay signal transduction system"/>
    <property type="evidence" value="ECO:0007669"/>
    <property type="project" value="InterPro"/>
</dbReference>
<proteinExistence type="predicted"/>
<dbReference type="PRINTS" id="PR00038">
    <property type="entry name" value="HTHLUXR"/>
</dbReference>
<protein>
    <submittedName>
        <fullName evidence="6">DNA-binding NarL/FixJ family response regulator</fullName>
    </submittedName>
</protein>
<keyword evidence="1 3" id="KW-0597">Phosphoprotein</keyword>
<keyword evidence="2 6" id="KW-0238">DNA-binding</keyword>
<comment type="caution">
    <text evidence="6">The sequence shown here is derived from an EMBL/GenBank/DDBJ whole genome shotgun (WGS) entry which is preliminary data.</text>
</comment>
<dbReference type="InterPro" id="IPR000792">
    <property type="entry name" value="Tscrpt_reg_LuxR_C"/>
</dbReference>
<dbReference type="Proteomes" id="UP000521199">
    <property type="component" value="Unassembled WGS sequence"/>
</dbReference>
<dbReference type="CDD" id="cd06170">
    <property type="entry name" value="LuxR_C_like"/>
    <property type="match status" value="1"/>
</dbReference>
<accession>A0A7W8D9J0</accession>
<dbReference type="CDD" id="cd17535">
    <property type="entry name" value="REC_NarL-like"/>
    <property type="match status" value="1"/>
</dbReference>
<sequence>MTADAAIRILVVDDHPLLREGIAAVLQGQADMQLVGEAANGIDAIAQFRALRPDVTLMDLQMPGMGGIEAIAALRREFPDARIAVLTTYRGDAQALRAIKAGAAGYLLKSMLRRELADTVRSLHAGRRVIPADIAMAMAEHVTDETLSLREIDVLRLAGGGNSNREIGQALGIAEDTVKAHMKNVLAKLHARDRTHAVTIALRRGILDA</sequence>
<dbReference type="Pfam" id="PF00196">
    <property type="entry name" value="GerE"/>
    <property type="match status" value="1"/>
</dbReference>
<keyword evidence="7" id="KW-1185">Reference proteome</keyword>
<dbReference type="PANTHER" id="PTHR45566:SF2">
    <property type="entry name" value="NARL SUBFAMILY"/>
    <property type="match status" value="1"/>
</dbReference>
<dbReference type="EMBL" id="JACHHP010000005">
    <property type="protein sequence ID" value="MBB5209265.1"/>
    <property type="molecule type" value="Genomic_DNA"/>
</dbReference>
<name>A0A7W8D9J0_9GAMM</name>
<reference evidence="6 7" key="1">
    <citation type="submission" date="2020-08" db="EMBL/GenBank/DDBJ databases">
        <title>Genomic Encyclopedia of Type Strains, Phase IV (KMG-IV): sequencing the most valuable type-strain genomes for metagenomic binning, comparative biology and taxonomic classification.</title>
        <authorList>
            <person name="Goeker M."/>
        </authorList>
    </citation>
    <scope>NUCLEOTIDE SEQUENCE [LARGE SCALE GENOMIC DNA]</scope>
    <source>
        <strain evidence="6 7">DSM 24163</strain>
    </source>
</reference>
<evidence type="ECO:0000256" key="2">
    <source>
        <dbReference type="ARBA" id="ARBA00023125"/>
    </source>
</evidence>